<dbReference type="Pfam" id="PF13087">
    <property type="entry name" value="AAA_12"/>
    <property type="match status" value="1"/>
</dbReference>
<dbReference type="InterPro" id="IPR047187">
    <property type="entry name" value="SF1_C_Upf1"/>
</dbReference>
<dbReference type="Proteomes" id="UP000422764">
    <property type="component" value="Chromosome"/>
</dbReference>
<sequence>MPMDAREKLLRVVSYLISIRELNPKAGKAWSKELEQIATKIDHGGYMPPSIQALVDESYVDEDKVNVEEWENTAQNILYPLSYSNEQREIARRLAESFGVVVEGPPGTGKSHSIANLICHLLAHGKRILVTSENDKPLRVLLNKIPEPIRPLCASITKSDIEALKELDNSINKIVESLDINLESLDMHIKSISESLEECRRKQQLLQQNLKEAGTTGDKEIKYCGKKYKLSSVKVWLEENEKQYSWIEDDIKPTQKPLITDAKFSRLVYLISNISKDEISQFDAMGGLLYNIPPCDELIAKIQRMMDIRKSYRGYQKAVKDWCISYNSDYDYDYIMKLLENAQRFLEDIKETWLQNILEGTRKGETAKLVLQQTILKSNYYIKKIGSIVKEISGHNIQIPKGMDIYLLANDFDIIYKQYEQKGKVSRLFRIFHSQCQSILEKCLVDGKAVETKEQAKIAKLYIEQCSIEESLKKLWNNSMIEYGAQEVGSINLNTLTDLEDYINKIDVIINWDKRIKERIIDSMRKIVFLNEIDWYSVETYSNLQYGVLSIKYISEYENLKSYINNIEKLISNIGGFEEIVIALHKMDILSLRQSYKKVHRLKEIAPNIRELEYLLEKVNKDCPKLVQRLINERDKLNMLIKYKNFSIAWSWRQLHNVLNEEIGEFQIENIKKEIELEEEKEVYLVKSLVKKGAWFNTISKIGESEKRSLYAWKEAVRRIEKSSGKNKSSYMKLAKKEMKNFKDAIPVWIMPISKVIENFNLSEKPFDVVIIDEGSESNIFAISALIRAKKAVIVGDDKQVNHEASESSRREVQNLIDKHLNGIPHSEWFDMWTSIHSTALRVFPARVMLRENFRSVPEIIGFSNKLYYSNQIVPITNLFNNGVLEGAVKTVKVEGERDKVRTINIKEAESLVDKISECCNDPKYKGMTMGVISLLGDAQSEIIESLIKQRLEEKEISSRKLICGNPNSFQGDERDIIFLSMVIANNVKFAALTREGDIRRFALAASRARKQMWLFHSVELQDLKADCVRANLLRYCMSFNEESNKNINLKNIYKIA</sequence>
<dbReference type="PANTHER" id="PTHR10887">
    <property type="entry name" value="DNA2/NAM7 HELICASE FAMILY"/>
    <property type="match status" value="1"/>
</dbReference>
<protein>
    <submittedName>
        <fullName evidence="4">DNA helicase</fullName>
    </submittedName>
</protein>
<keyword evidence="5" id="KW-1185">Reference proteome</keyword>
<keyword evidence="4" id="KW-0347">Helicase</keyword>
<keyword evidence="1" id="KW-0175">Coiled coil</keyword>
<dbReference type="InterPro" id="IPR045055">
    <property type="entry name" value="DNA2/NAM7-like"/>
</dbReference>
<keyword evidence="4" id="KW-0067">ATP-binding</keyword>
<feature type="domain" description="DNA2/NAM7 helicase-like C-terminal" evidence="3">
    <location>
        <begin position="847"/>
        <end position="1016"/>
    </location>
</feature>
<accession>A0A6I6ET56</accession>
<reference evidence="4 5" key="1">
    <citation type="submission" date="2019-12" db="EMBL/GenBank/DDBJ databases">
        <title>Genome sequenceing of Clostridium bovifaecis.</title>
        <authorList>
            <person name="Yao Y."/>
        </authorList>
    </citation>
    <scope>NUCLEOTIDE SEQUENCE [LARGE SCALE GENOMIC DNA]</scope>
    <source>
        <strain evidence="4 5">BXX</strain>
    </source>
</reference>
<feature type="coiled-coil region" evidence="1">
    <location>
        <begin position="189"/>
        <end position="216"/>
    </location>
</feature>
<dbReference type="PANTHER" id="PTHR10887:SF495">
    <property type="entry name" value="HELICASE SENATAXIN ISOFORM X1-RELATED"/>
    <property type="match status" value="1"/>
</dbReference>
<evidence type="ECO:0000259" key="2">
    <source>
        <dbReference type="Pfam" id="PF13086"/>
    </source>
</evidence>
<feature type="domain" description="DNA2/NAM7 helicase helicase" evidence="2">
    <location>
        <begin position="84"/>
        <end position="242"/>
    </location>
</feature>
<keyword evidence="4" id="KW-0547">Nucleotide-binding</keyword>
<evidence type="ECO:0000259" key="3">
    <source>
        <dbReference type="Pfam" id="PF13087"/>
    </source>
</evidence>
<dbReference type="AlphaFoldDB" id="A0A6I6ET56"/>
<dbReference type="InterPro" id="IPR027417">
    <property type="entry name" value="P-loop_NTPase"/>
</dbReference>
<keyword evidence="4" id="KW-0378">Hydrolase</keyword>
<organism evidence="4 5">
    <name type="scientific">Clostridium bovifaecis</name>
    <dbReference type="NCBI Taxonomy" id="2184719"/>
    <lineage>
        <taxon>Bacteria</taxon>
        <taxon>Bacillati</taxon>
        <taxon>Bacillota</taxon>
        <taxon>Clostridia</taxon>
        <taxon>Eubacteriales</taxon>
        <taxon>Clostridiaceae</taxon>
        <taxon>Clostridium</taxon>
    </lineage>
</organism>
<dbReference type="GO" id="GO:0004386">
    <property type="term" value="F:helicase activity"/>
    <property type="evidence" value="ECO:0007669"/>
    <property type="project" value="UniProtKB-KW"/>
</dbReference>
<evidence type="ECO:0000313" key="4">
    <source>
        <dbReference type="EMBL" id="QGU93966.1"/>
    </source>
</evidence>
<name>A0A6I6ET56_9CLOT</name>
<dbReference type="CDD" id="cd18808">
    <property type="entry name" value="SF1_C_Upf1"/>
    <property type="match status" value="1"/>
</dbReference>
<dbReference type="Gene3D" id="3.40.50.300">
    <property type="entry name" value="P-loop containing nucleotide triphosphate hydrolases"/>
    <property type="match status" value="3"/>
</dbReference>
<evidence type="ECO:0000313" key="5">
    <source>
        <dbReference type="Proteomes" id="UP000422764"/>
    </source>
</evidence>
<dbReference type="Pfam" id="PF13086">
    <property type="entry name" value="AAA_11"/>
    <property type="match status" value="1"/>
</dbReference>
<dbReference type="EMBL" id="CP046522">
    <property type="protein sequence ID" value="QGU93966.1"/>
    <property type="molecule type" value="Genomic_DNA"/>
</dbReference>
<dbReference type="InterPro" id="IPR041679">
    <property type="entry name" value="DNA2/NAM7-like_C"/>
</dbReference>
<dbReference type="SUPFAM" id="SSF52540">
    <property type="entry name" value="P-loop containing nucleoside triphosphate hydrolases"/>
    <property type="match status" value="1"/>
</dbReference>
<proteinExistence type="predicted"/>
<gene>
    <name evidence="4" type="ORF">GOM49_01405</name>
</gene>
<evidence type="ECO:0000256" key="1">
    <source>
        <dbReference type="SAM" id="Coils"/>
    </source>
</evidence>
<dbReference type="InterPro" id="IPR041677">
    <property type="entry name" value="DNA2/NAM7_AAA_11"/>
</dbReference>